<reference evidence="2" key="2">
    <citation type="submission" date="2023-01" db="EMBL/GenBank/DDBJ databases">
        <authorList>
            <person name="Sun Q."/>
            <person name="Evtushenko L."/>
        </authorList>
    </citation>
    <scope>NUCLEOTIDE SEQUENCE</scope>
    <source>
        <strain evidence="2">VKM Ac-1958</strain>
    </source>
</reference>
<dbReference type="Proteomes" id="UP001142325">
    <property type="component" value="Unassembled WGS sequence"/>
</dbReference>
<dbReference type="InterPro" id="IPR011051">
    <property type="entry name" value="RmlC_Cupin_sf"/>
</dbReference>
<dbReference type="PANTHER" id="PTHR40943:SF1">
    <property type="entry name" value="CYTOPLASMIC PROTEIN"/>
    <property type="match status" value="1"/>
</dbReference>
<dbReference type="AlphaFoldDB" id="A0A9W6HQY5"/>
<dbReference type="SUPFAM" id="SSF51182">
    <property type="entry name" value="RmlC-like cupins"/>
    <property type="match status" value="1"/>
</dbReference>
<organism evidence="2 3">
    <name type="scientific">Microbacterium keratanolyticum</name>
    <dbReference type="NCBI Taxonomy" id="67574"/>
    <lineage>
        <taxon>Bacteria</taxon>
        <taxon>Bacillati</taxon>
        <taxon>Actinomycetota</taxon>
        <taxon>Actinomycetes</taxon>
        <taxon>Micrococcales</taxon>
        <taxon>Microbacteriaceae</taxon>
        <taxon>Microbacterium</taxon>
    </lineage>
</organism>
<protein>
    <recommendedName>
        <fullName evidence="1">(S)-ureidoglycine aminohydrolase cupin domain-containing protein</fullName>
    </recommendedName>
</protein>
<evidence type="ECO:0000313" key="2">
    <source>
        <dbReference type="EMBL" id="GLK00775.1"/>
    </source>
</evidence>
<dbReference type="EMBL" id="BSET01000001">
    <property type="protein sequence ID" value="GLK00775.1"/>
    <property type="molecule type" value="Genomic_DNA"/>
</dbReference>
<feature type="domain" description="(S)-ureidoglycine aminohydrolase cupin" evidence="1">
    <location>
        <begin position="29"/>
        <end position="97"/>
    </location>
</feature>
<accession>A0A9W6HQY5</accession>
<dbReference type="Pfam" id="PF05899">
    <property type="entry name" value="Cupin_3"/>
    <property type="match status" value="1"/>
</dbReference>
<proteinExistence type="predicted"/>
<sequence length="99" mass="10462">MDHEALPADAVVAGAPVAGVYELGTFGGTEIGVWEMTPGIATDTEADEIFVVLSGRARIVFLDPAREAIDVGPGSVVRLTAGMRTEWTVTETLRKVYVA</sequence>
<keyword evidence="3" id="KW-1185">Reference proteome</keyword>
<dbReference type="PANTHER" id="PTHR40943">
    <property type="entry name" value="CYTOPLASMIC PROTEIN-RELATED"/>
    <property type="match status" value="1"/>
</dbReference>
<dbReference type="InterPro" id="IPR008579">
    <property type="entry name" value="UGlyAH_Cupin_dom"/>
</dbReference>
<dbReference type="Gene3D" id="2.60.120.10">
    <property type="entry name" value="Jelly Rolls"/>
    <property type="match status" value="1"/>
</dbReference>
<reference evidence="2" key="1">
    <citation type="journal article" date="2014" name="Int. J. Syst. Evol. Microbiol.">
        <title>Complete genome sequence of Corynebacterium casei LMG S-19264T (=DSM 44701T), isolated from a smear-ripened cheese.</title>
        <authorList>
            <consortium name="US DOE Joint Genome Institute (JGI-PGF)"/>
            <person name="Walter F."/>
            <person name="Albersmeier A."/>
            <person name="Kalinowski J."/>
            <person name="Ruckert C."/>
        </authorList>
    </citation>
    <scope>NUCLEOTIDE SEQUENCE</scope>
    <source>
        <strain evidence="2">VKM Ac-1958</strain>
    </source>
</reference>
<gene>
    <name evidence="2" type="ORF">GCM10017596_04900</name>
</gene>
<comment type="caution">
    <text evidence="2">The sequence shown here is derived from an EMBL/GenBank/DDBJ whole genome shotgun (WGS) entry which is preliminary data.</text>
</comment>
<dbReference type="InterPro" id="IPR014710">
    <property type="entry name" value="RmlC-like_jellyroll"/>
</dbReference>
<name>A0A9W6HQY5_9MICO</name>
<evidence type="ECO:0000313" key="3">
    <source>
        <dbReference type="Proteomes" id="UP001142325"/>
    </source>
</evidence>
<evidence type="ECO:0000259" key="1">
    <source>
        <dbReference type="Pfam" id="PF05899"/>
    </source>
</evidence>